<dbReference type="SUPFAM" id="SSF140106">
    <property type="entry name" value="Calcyclin-binding protein-like"/>
    <property type="match status" value="1"/>
</dbReference>
<feature type="domain" description="Siah interacting protein N-terminal" evidence="2">
    <location>
        <begin position="4"/>
        <end position="37"/>
    </location>
</feature>
<accession>A0ABR2NKT6</accession>
<evidence type="ECO:0000259" key="2">
    <source>
        <dbReference type="Pfam" id="PF09032"/>
    </source>
</evidence>
<dbReference type="Pfam" id="PF09032">
    <property type="entry name" value="Siah-Interact_N"/>
    <property type="match status" value="1"/>
</dbReference>
<evidence type="ECO:0000313" key="4">
    <source>
        <dbReference type="Proteomes" id="UP001396334"/>
    </source>
</evidence>
<reference evidence="3 4" key="1">
    <citation type="journal article" date="2024" name="G3 (Bethesda)">
        <title>Genome assembly of Hibiscus sabdariffa L. provides insights into metabolisms of medicinal natural products.</title>
        <authorList>
            <person name="Kim T."/>
        </authorList>
    </citation>
    <scope>NUCLEOTIDE SEQUENCE [LARGE SCALE GENOMIC DNA]</scope>
    <source>
        <strain evidence="3">TK-2024</strain>
        <tissue evidence="3">Old leaves</tissue>
    </source>
</reference>
<keyword evidence="4" id="KW-1185">Reference proteome</keyword>
<gene>
    <name evidence="3" type="ORF">V6N11_057220</name>
</gene>
<dbReference type="PANTHER" id="PTHR36723:SF1">
    <property type="entry name" value="F22C12.19"/>
    <property type="match status" value="1"/>
</dbReference>
<name>A0ABR2NKT6_9ROSI</name>
<sequence>MAEGLALDLEELKQLQSIAKRPRILSLISSEIRNLEKTEPVKCCSSVFCWQQLQICDGIGIFITFSWLHGVRFLMLNFDGMGSSFPLPNPGPDVVNTPRKPSKMLSSSSGCSKRARVGQLEDTMISNGVDDVKDTNDKLGCNSTKFNLPDKTQMSRQKNSFSGKRGERKNFKVPMKPKFDSFSKKAGFASFTMASGGNNFLGMSLLQNTGHVQHPTVMQKVAGQLLSSSLSRDVQGYDGSFMRHALYQRRFAYGNYSNAAMVLSPL</sequence>
<dbReference type="InterPro" id="IPR015120">
    <property type="entry name" value="Siah-Interact_N"/>
</dbReference>
<proteinExistence type="predicted"/>
<dbReference type="PANTHER" id="PTHR36723">
    <property type="entry name" value="F22C12.19"/>
    <property type="match status" value="1"/>
</dbReference>
<dbReference type="EMBL" id="JBBPBN010000127">
    <property type="protein sequence ID" value="KAK8976620.1"/>
    <property type="molecule type" value="Genomic_DNA"/>
</dbReference>
<feature type="compositionally biased region" description="Polar residues" evidence="1">
    <location>
        <begin position="143"/>
        <end position="162"/>
    </location>
</feature>
<feature type="region of interest" description="Disordered" evidence="1">
    <location>
        <begin position="143"/>
        <end position="168"/>
    </location>
</feature>
<dbReference type="Proteomes" id="UP001396334">
    <property type="component" value="Unassembled WGS sequence"/>
</dbReference>
<comment type="caution">
    <text evidence="3">The sequence shown here is derived from an EMBL/GenBank/DDBJ whole genome shotgun (WGS) entry which is preliminary data.</text>
</comment>
<dbReference type="InterPro" id="IPR037201">
    <property type="entry name" value="CacyBP_N"/>
</dbReference>
<organism evidence="3 4">
    <name type="scientific">Hibiscus sabdariffa</name>
    <name type="common">roselle</name>
    <dbReference type="NCBI Taxonomy" id="183260"/>
    <lineage>
        <taxon>Eukaryota</taxon>
        <taxon>Viridiplantae</taxon>
        <taxon>Streptophyta</taxon>
        <taxon>Embryophyta</taxon>
        <taxon>Tracheophyta</taxon>
        <taxon>Spermatophyta</taxon>
        <taxon>Magnoliopsida</taxon>
        <taxon>eudicotyledons</taxon>
        <taxon>Gunneridae</taxon>
        <taxon>Pentapetalae</taxon>
        <taxon>rosids</taxon>
        <taxon>malvids</taxon>
        <taxon>Malvales</taxon>
        <taxon>Malvaceae</taxon>
        <taxon>Malvoideae</taxon>
        <taxon>Hibiscus</taxon>
    </lineage>
</organism>
<evidence type="ECO:0000313" key="3">
    <source>
        <dbReference type="EMBL" id="KAK8976620.1"/>
    </source>
</evidence>
<protein>
    <recommendedName>
        <fullName evidence="2">Siah interacting protein N-terminal domain-containing protein</fullName>
    </recommendedName>
</protein>
<evidence type="ECO:0000256" key="1">
    <source>
        <dbReference type="SAM" id="MobiDB-lite"/>
    </source>
</evidence>